<dbReference type="Proteomes" id="UP000679725">
    <property type="component" value="Unassembled WGS sequence"/>
</dbReference>
<feature type="transmembrane region" description="Helical" evidence="6">
    <location>
        <begin position="1885"/>
        <end position="1908"/>
    </location>
</feature>
<evidence type="ECO:0000256" key="4">
    <source>
        <dbReference type="ARBA" id="ARBA00022737"/>
    </source>
</evidence>
<proteinExistence type="predicted"/>
<dbReference type="InterPro" id="IPR003284">
    <property type="entry name" value="Sal_SpvB"/>
</dbReference>
<dbReference type="Gene3D" id="2.180.10.10">
    <property type="entry name" value="RHS repeat-associated core"/>
    <property type="match status" value="3"/>
</dbReference>
<accession>A0ABM8UW27</accession>
<comment type="subcellular location">
    <subcellularLocation>
        <location evidence="1">Secreted</location>
    </subcellularLocation>
</comment>
<dbReference type="Pfam" id="PF03534">
    <property type="entry name" value="SpvB"/>
    <property type="match status" value="1"/>
</dbReference>
<evidence type="ECO:0000313" key="9">
    <source>
        <dbReference type="Proteomes" id="UP000679725"/>
    </source>
</evidence>
<sequence length="2200" mass="245682">MRKHFTFVILLVVLASHNIIAQKKFPVKELGLSQGKIKVSESGSLTYLVPIQVVPGSSGTQPSLNIAYNHQSGNGMMGIGWNIQGLSTISRIPRSKTLYEDSYRNSLAKALLFDKNDRFSLDGQNLVLSEENISTDPSDFFEVNYGEPNTTYFPEKNDFSKVVIKDTLNGAPTYFEVKTKSGLVMEFGNTIDSRIEAPGGKIPIHWLINKISDTKGNYITFKYAENNETGEYYPLTIEYTGNDKAGIAPYASVNFNYQTSPKVSIVYSYGSQINLSKLLVSIDCKFENQIVRSYSFKYDQGDWTSKNYLKSISESVDKDTLEPIRFSWNTPVNPNSTERIGVFNYKALKMDPLKPRLAYFGDWDGDGRQDMLIHVLKSDHKYPIFYTSREEPFKVATFYENLGASEEDEWRPTNGYKIQKYGQSPFDLPPPAQDYTDISYFIVLDFNADGRSDLIWYRPRDGQHYMYINNSTPSDIKFIRQTSPAISNSLFTNNFQLIPRDFNNDGLMDLIFYSKNGEGYIKSEFYKTEPPSTPTISSLSLNVGTFKTWDWQNQKAAGWNIPIAKSDTSRVFFEDFNDDGLVDVLSLDERKPQSLAVGEPLKGGNVKIFPQKNYEVTKQGKLYFTHEFDFDSLGITPFELPIIRLYNEPGTPAIIRKNYEEIFLNDFNRDGLLDILIYSIEAGVPYFNFKINKGNFKFEKPDKNPINLLAGTELAAILAKTLSNKLSITDINRDNYPDLVFEASNLIIAFINEGNFQFVGPINYPKMFFDSNNSEQRANYLTTGPSYDFSYNYDTGENFYNFSSGGYELTIDKIAETTKQYSVTYSTLFNQDVFNINQSVAYDYPLTKSYVPITVVQELFMQSNLTFNTFRYSYTGSVVDLRGKGFRGFESILTKDSGKNLDELKSFKYSVNSRIDPLFSVATYSNGKVLTSTTIEQAYLADNISLTYFPFPKQSKTTRFEPSNQTMKDNTITRQRFDSFGNLTVLTTDYGEGMIDSVVNVYQNDKERWHLGRLVRATVYKLIPGKPLQTSSTLFEYDEESGLLIKEITNSGSGNEELQTEKKYSYDVYGNIHESSKLAWNNGERETRTLKSYMDSLGRFTIRITNALGHTSTSRFDDRNGNILETEDLNGLVTKYKYDKWGRRRMELFPDGNWKSTDYYFYDPRFFGTPYECKENCPDVFPKPYIGFVIHKQSSIAPPIIEYYDELGRNVGSRTTGFNGQNVSSYRRHSPINDSEINVEYNAFTDDETPQETILLYDEFGRHIKTIAPDSRISEFEYNGKITTYINALGQKKLFEKNVRDQITKVTDDEGNAVLYDYDANGNLLKSTDPLGNVIYNEYDSRGLKTSTSDPNVGTFRYEYNGFGELVKQTNPQGLVSEFKTDKLGRMIEQIEPEGKTVWTYDSGLGASIGKVIAISYSAGNIGVEYQYDSLGRLAREIQNIDGESYTSSTQYDSKGRPNTYTYPSGFQIRYGYNELGFLEYVQRLDDKIILWRAKNYNARDQLTLQEFGNGILTQYSFNSHTNLLEKIEVSKGSKFLSNHEYEYDKLGNLVSRTDVLRDLTEAFKYDRLNRLTSAINGVNDVTVSYDLLGNIVYKSDVGSYEYGKLNNGPHQVVRITPVSNVDPLICIPSLNLQTEYNSFDKVKKISNDTAYVEFAYGVAKQRVMQKMFIKGVLIKTKIYVNSNFEVEITLNEKRLVHYIRGANGVIGVYIKNNQGKSSTQYWHKDNLNSLIAVSDEQGSLVKEFSYDAWGKRRELNGAPASSVYTLGAGDERGFTSHEHYDLFDIVDMNGRIYDSTLGRFLSPDPFIQDISNLQNFNRYSYALNNPLTYIDPSGYFHIGGFSFPNPFNAIRDIARYVAAPLVGIAAFSDWAWEKGSKWLKENWKTVLIVAVVVAASALTGGALGVAFAAGGPYALWGAVISGAVGGFAGGFTGTLMSGGTLGDAFKSGGKGAALGAVSAGLTYGVGSTASAVTEAQVSSAGYSVKIMGHGLVQGGMAKVQGGKFAHGFYSGAVTGGFEPVNANISSELGRVATAAALGGTTSEINGGKFVNGAVTGAYVQLFNSEAHALQEKINRNSETASNAATVAGASASAFEEISPKYQMVFKRYGEMLNGLPGIVEGGYNLFVTENYTNAANAFARAGLSIGFGTLAAAGTTALLSVAAGTAAIPFVISAGAAVGVGFTVNIFVDSLVNQTLIPK</sequence>
<dbReference type="NCBIfam" id="TIGR01643">
    <property type="entry name" value="YD_repeat_2x"/>
    <property type="match status" value="2"/>
</dbReference>
<dbReference type="Pfam" id="PF13517">
    <property type="entry name" value="FG-GAP_3"/>
    <property type="match status" value="1"/>
</dbReference>
<reference evidence="8 9" key="1">
    <citation type="submission" date="2021-04" db="EMBL/GenBank/DDBJ databases">
        <authorList>
            <person name="Rodrigo-Torres L."/>
            <person name="Arahal R. D."/>
            <person name="Lucena T."/>
        </authorList>
    </citation>
    <scope>NUCLEOTIDE SEQUENCE [LARGE SCALE GENOMIC DNA]</scope>
    <source>
        <strain evidence="8 9">CECT 9623</strain>
    </source>
</reference>
<evidence type="ECO:0000256" key="1">
    <source>
        <dbReference type="ARBA" id="ARBA00004613"/>
    </source>
</evidence>
<feature type="domain" description="Teneurin-like YD-shell" evidence="7">
    <location>
        <begin position="1518"/>
        <end position="1827"/>
    </location>
</feature>
<feature type="transmembrane region" description="Helical" evidence="6">
    <location>
        <begin position="1914"/>
        <end position="1937"/>
    </location>
</feature>
<keyword evidence="3" id="KW-0732">Signal</keyword>
<gene>
    <name evidence="8" type="ORF">DYBT9623_04491</name>
</gene>
<evidence type="ECO:0000256" key="6">
    <source>
        <dbReference type="SAM" id="Phobius"/>
    </source>
</evidence>
<evidence type="ECO:0000259" key="7">
    <source>
        <dbReference type="Pfam" id="PF25023"/>
    </source>
</evidence>
<keyword evidence="4" id="KW-0677">Repeat</keyword>
<keyword evidence="6" id="KW-0472">Membrane</keyword>
<dbReference type="InterPro" id="IPR013517">
    <property type="entry name" value="FG-GAP"/>
</dbReference>
<keyword evidence="2" id="KW-0964">Secreted</keyword>
<name>A0ABM8UW27_9BACT</name>
<dbReference type="InterPro" id="IPR056823">
    <property type="entry name" value="TEN-like_YD-shell"/>
</dbReference>
<dbReference type="PANTHER" id="PTHR32305:SF15">
    <property type="entry name" value="PROTEIN RHSA-RELATED"/>
    <property type="match status" value="1"/>
</dbReference>
<feature type="transmembrane region" description="Helical" evidence="6">
    <location>
        <begin position="2142"/>
        <end position="2162"/>
    </location>
</feature>
<dbReference type="NCBIfam" id="TIGR03696">
    <property type="entry name" value="Rhs_assc_core"/>
    <property type="match status" value="1"/>
</dbReference>
<keyword evidence="9" id="KW-1185">Reference proteome</keyword>
<feature type="transmembrane region" description="Helical" evidence="6">
    <location>
        <begin position="2168"/>
        <end position="2189"/>
    </location>
</feature>
<organism evidence="8 9">
    <name type="scientific">Dyadobacter linearis</name>
    <dbReference type="NCBI Taxonomy" id="2823330"/>
    <lineage>
        <taxon>Bacteria</taxon>
        <taxon>Pseudomonadati</taxon>
        <taxon>Bacteroidota</taxon>
        <taxon>Cytophagia</taxon>
        <taxon>Cytophagales</taxon>
        <taxon>Spirosomataceae</taxon>
        <taxon>Dyadobacter</taxon>
    </lineage>
</organism>
<dbReference type="Pfam" id="PF25023">
    <property type="entry name" value="TEN_YD-shell"/>
    <property type="match status" value="2"/>
</dbReference>
<dbReference type="InterPro" id="IPR022385">
    <property type="entry name" value="Rhs_assc_core"/>
</dbReference>
<keyword evidence="6" id="KW-1133">Transmembrane helix</keyword>
<dbReference type="SUPFAM" id="SSF69318">
    <property type="entry name" value="Integrin alpha N-terminal domain"/>
    <property type="match status" value="1"/>
</dbReference>
<feature type="domain" description="Teneurin-like YD-shell" evidence="7">
    <location>
        <begin position="1249"/>
        <end position="1381"/>
    </location>
</feature>
<keyword evidence="5" id="KW-0843">Virulence</keyword>
<evidence type="ECO:0000313" key="8">
    <source>
        <dbReference type="EMBL" id="CAG5072957.1"/>
    </source>
</evidence>
<dbReference type="RefSeq" id="WP_215235761.1">
    <property type="nucleotide sequence ID" value="NZ_CAJRAU010000007.1"/>
</dbReference>
<dbReference type="InterPro" id="IPR006530">
    <property type="entry name" value="YD"/>
</dbReference>
<protein>
    <recommendedName>
        <fullName evidence="7">Teneurin-like YD-shell domain-containing protein</fullName>
    </recommendedName>
</protein>
<dbReference type="EMBL" id="CAJRAU010000007">
    <property type="protein sequence ID" value="CAG5072957.1"/>
    <property type="molecule type" value="Genomic_DNA"/>
</dbReference>
<dbReference type="InterPro" id="IPR028994">
    <property type="entry name" value="Integrin_alpha_N"/>
</dbReference>
<evidence type="ECO:0000256" key="5">
    <source>
        <dbReference type="ARBA" id="ARBA00023026"/>
    </source>
</evidence>
<evidence type="ECO:0000256" key="2">
    <source>
        <dbReference type="ARBA" id="ARBA00022525"/>
    </source>
</evidence>
<dbReference type="InterPro" id="IPR050708">
    <property type="entry name" value="T6SS_VgrG/RHS"/>
</dbReference>
<evidence type="ECO:0000256" key="3">
    <source>
        <dbReference type="ARBA" id="ARBA00022729"/>
    </source>
</evidence>
<comment type="caution">
    <text evidence="8">The sequence shown here is derived from an EMBL/GenBank/DDBJ whole genome shotgun (WGS) entry which is preliminary data.</text>
</comment>
<keyword evidence="6" id="KW-0812">Transmembrane</keyword>
<dbReference type="PANTHER" id="PTHR32305">
    <property type="match status" value="1"/>
</dbReference>